<dbReference type="AlphaFoldDB" id="A0A1H0NAA4"/>
<dbReference type="GO" id="GO:0005524">
    <property type="term" value="F:ATP binding"/>
    <property type="evidence" value="ECO:0007669"/>
    <property type="project" value="UniProtKB-KW"/>
</dbReference>
<feature type="transmembrane region" description="Helical" evidence="7">
    <location>
        <begin position="81"/>
        <end position="102"/>
    </location>
</feature>
<dbReference type="InterPro" id="IPR003594">
    <property type="entry name" value="HATPase_dom"/>
</dbReference>
<keyword evidence="7" id="KW-0812">Transmembrane</keyword>
<proteinExistence type="predicted"/>
<keyword evidence="10" id="KW-1185">Reference proteome</keyword>
<dbReference type="EC" id="2.7.13.3" evidence="2"/>
<dbReference type="CDD" id="cd00075">
    <property type="entry name" value="HATPase"/>
    <property type="match status" value="1"/>
</dbReference>
<comment type="catalytic activity">
    <reaction evidence="1">
        <text>ATP + protein L-histidine = ADP + protein N-phospho-L-histidine.</text>
        <dbReference type="EC" id="2.7.13.3"/>
    </reaction>
</comment>
<protein>
    <recommendedName>
        <fullName evidence="2">histidine kinase</fullName>
        <ecNumber evidence="2">2.7.13.3</ecNumber>
    </recommendedName>
</protein>
<dbReference type="InterPro" id="IPR036890">
    <property type="entry name" value="HATPase_C_sf"/>
</dbReference>
<evidence type="ECO:0000313" key="10">
    <source>
        <dbReference type="Proteomes" id="UP000199073"/>
    </source>
</evidence>
<evidence type="ECO:0000256" key="7">
    <source>
        <dbReference type="SAM" id="Phobius"/>
    </source>
</evidence>
<dbReference type="PANTHER" id="PTHR44936:SF10">
    <property type="entry name" value="SENSOR PROTEIN RSTB"/>
    <property type="match status" value="1"/>
</dbReference>
<dbReference type="SMART" id="SM00387">
    <property type="entry name" value="HATPase_c"/>
    <property type="match status" value="1"/>
</dbReference>
<evidence type="ECO:0000313" key="9">
    <source>
        <dbReference type="EMBL" id="SDO89345.1"/>
    </source>
</evidence>
<dbReference type="STRING" id="91360.SAMN05660330_01308"/>
<accession>A0A1H0NAA4</accession>
<evidence type="ECO:0000256" key="5">
    <source>
        <dbReference type="ARBA" id="ARBA00022777"/>
    </source>
</evidence>
<dbReference type="RefSeq" id="WP_176761114.1">
    <property type="nucleotide sequence ID" value="NZ_FNJI01000007.1"/>
</dbReference>
<organism evidence="9 10">
    <name type="scientific">Desulforhopalus singaporensis</name>
    <dbReference type="NCBI Taxonomy" id="91360"/>
    <lineage>
        <taxon>Bacteria</taxon>
        <taxon>Pseudomonadati</taxon>
        <taxon>Thermodesulfobacteriota</taxon>
        <taxon>Desulfobulbia</taxon>
        <taxon>Desulfobulbales</taxon>
        <taxon>Desulfocapsaceae</taxon>
        <taxon>Desulforhopalus</taxon>
    </lineage>
</organism>
<dbReference type="Pfam" id="PF02518">
    <property type="entry name" value="HATPase_c"/>
    <property type="match status" value="1"/>
</dbReference>
<gene>
    <name evidence="9" type="ORF">SAMN05660330_01308</name>
</gene>
<sequence length="349" mass="38711">MSGFYKTVLIAFLVLIASILHLRTSSAEYYLHVLHQEIFFIPIIFSSFWFGLRFGLVVAVIVCFLYTPLMIVHGGPPIENIVSQVSLQLIMYLLVAGLIGWLSDRQRLQQKQLLQREKEASLAKAASSISFEIKEIIEKIEEIYSEETDIRDTGSTDNFQQEISRLKHLAVILAQYKPTEKQEALSRDLNHLLESVCKKYRPAAKKAGVELLLDLDPAGCPTMLASESLEHTIDSLIDNALDVSKHGGKIVLRSKRGGKNCTLTVSDEGPGVAEDNLAKLFSPFFTTKDEGSGLSLSAGKKVLREKGGDLRYEPNPGGGAQFSIVVPRENIQDNIDEFAKAKGFTSQPR</sequence>
<dbReference type="SUPFAM" id="SSF55874">
    <property type="entry name" value="ATPase domain of HSP90 chaperone/DNA topoisomerase II/histidine kinase"/>
    <property type="match status" value="1"/>
</dbReference>
<evidence type="ECO:0000256" key="3">
    <source>
        <dbReference type="ARBA" id="ARBA00022679"/>
    </source>
</evidence>
<feature type="transmembrane region" description="Helical" evidence="7">
    <location>
        <begin position="43"/>
        <end position="69"/>
    </location>
</feature>
<dbReference type="PRINTS" id="PR00344">
    <property type="entry name" value="BCTRLSENSOR"/>
</dbReference>
<dbReference type="InterPro" id="IPR004358">
    <property type="entry name" value="Sig_transdc_His_kin-like_C"/>
</dbReference>
<evidence type="ECO:0000256" key="6">
    <source>
        <dbReference type="ARBA" id="ARBA00022840"/>
    </source>
</evidence>
<evidence type="ECO:0000256" key="2">
    <source>
        <dbReference type="ARBA" id="ARBA00012438"/>
    </source>
</evidence>
<evidence type="ECO:0000259" key="8">
    <source>
        <dbReference type="PROSITE" id="PS50109"/>
    </source>
</evidence>
<dbReference type="InterPro" id="IPR050980">
    <property type="entry name" value="2C_sensor_his_kinase"/>
</dbReference>
<dbReference type="PANTHER" id="PTHR44936">
    <property type="entry name" value="SENSOR PROTEIN CREC"/>
    <property type="match status" value="1"/>
</dbReference>
<name>A0A1H0NAA4_9BACT</name>
<dbReference type="Proteomes" id="UP000199073">
    <property type="component" value="Unassembled WGS sequence"/>
</dbReference>
<keyword evidence="7" id="KW-1133">Transmembrane helix</keyword>
<dbReference type="Gene3D" id="3.30.565.10">
    <property type="entry name" value="Histidine kinase-like ATPase, C-terminal domain"/>
    <property type="match status" value="1"/>
</dbReference>
<keyword evidence="4" id="KW-0547">Nucleotide-binding</keyword>
<feature type="domain" description="Histidine kinase" evidence="8">
    <location>
        <begin position="128"/>
        <end position="330"/>
    </location>
</feature>
<keyword evidence="6" id="KW-0067">ATP-binding</keyword>
<keyword evidence="5 9" id="KW-0418">Kinase</keyword>
<dbReference type="InterPro" id="IPR005467">
    <property type="entry name" value="His_kinase_dom"/>
</dbReference>
<dbReference type="EMBL" id="FNJI01000007">
    <property type="protein sequence ID" value="SDO89345.1"/>
    <property type="molecule type" value="Genomic_DNA"/>
</dbReference>
<reference evidence="9 10" key="1">
    <citation type="submission" date="2016-10" db="EMBL/GenBank/DDBJ databases">
        <authorList>
            <person name="de Groot N.N."/>
        </authorList>
    </citation>
    <scope>NUCLEOTIDE SEQUENCE [LARGE SCALE GENOMIC DNA]</scope>
    <source>
        <strain evidence="9 10">DSM 12130</strain>
    </source>
</reference>
<evidence type="ECO:0000256" key="1">
    <source>
        <dbReference type="ARBA" id="ARBA00000085"/>
    </source>
</evidence>
<keyword evidence="7" id="KW-0472">Membrane</keyword>
<dbReference type="PROSITE" id="PS50109">
    <property type="entry name" value="HIS_KIN"/>
    <property type="match status" value="1"/>
</dbReference>
<keyword evidence="3" id="KW-0808">Transferase</keyword>
<dbReference type="GO" id="GO:0004673">
    <property type="term" value="F:protein histidine kinase activity"/>
    <property type="evidence" value="ECO:0007669"/>
    <property type="project" value="UniProtKB-EC"/>
</dbReference>
<evidence type="ECO:0000256" key="4">
    <source>
        <dbReference type="ARBA" id="ARBA00022741"/>
    </source>
</evidence>